<proteinExistence type="predicted"/>
<organism evidence="2 3">
    <name type="scientific">Polynucleobacter arcticus</name>
    <dbReference type="NCBI Taxonomy" id="1743165"/>
    <lineage>
        <taxon>Bacteria</taxon>
        <taxon>Pseudomonadati</taxon>
        <taxon>Pseudomonadota</taxon>
        <taxon>Betaproteobacteria</taxon>
        <taxon>Burkholderiales</taxon>
        <taxon>Burkholderiaceae</taxon>
        <taxon>Polynucleobacter</taxon>
    </lineage>
</organism>
<dbReference type="Pfam" id="PF18495">
    <property type="entry name" value="VbhA"/>
    <property type="match status" value="1"/>
</dbReference>
<accession>A0A6M9PW18</accession>
<dbReference type="InterPro" id="IPR043038">
    <property type="entry name" value="VbhA_sf"/>
</dbReference>
<dbReference type="InterPro" id="IPR041535">
    <property type="entry name" value="VbhA"/>
</dbReference>
<keyword evidence="3" id="KW-1185">Reference proteome</keyword>
<evidence type="ECO:0000259" key="1">
    <source>
        <dbReference type="Pfam" id="PF18495"/>
    </source>
</evidence>
<dbReference type="RefSeq" id="WP_173959934.1">
    <property type="nucleotide sequence ID" value="NZ_CBCSCC010000003.1"/>
</dbReference>
<name>A0A6M9PW18_9BURK</name>
<dbReference type="CDD" id="cd11586">
    <property type="entry name" value="VbhA_like"/>
    <property type="match status" value="1"/>
</dbReference>
<sequence length="65" mass="7398">MPVKLATQQHFRQYIASNAMASARIEGITLTEQFQKSLADYVSDKKSIAELIKEAKQRYAINPVR</sequence>
<dbReference type="InterPro" id="IPR033788">
    <property type="entry name" value="VbhA-like"/>
</dbReference>
<reference evidence="2 3" key="1">
    <citation type="submission" date="2018-04" db="EMBL/GenBank/DDBJ databases">
        <title>Polynucleobacter sp. UK-Long2-W17 genome.</title>
        <authorList>
            <person name="Hahn M.W."/>
        </authorList>
    </citation>
    <scope>NUCLEOTIDE SEQUENCE [LARGE SCALE GENOMIC DNA]</scope>
    <source>
        <strain evidence="2 3">UK-Long2-W17</strain>
    </source>
</reference>
<evidence type="ECO:0000313" key="2">
    <source>
        <dbReference type="EMBL" id="QKM60163.1"/>
    </source>
</evidence>
<gene>
    <name evidence="2" type="ORF">DN92_03400</name>
</gene>
<dbReference type="Proteomes" id="UP000501090">
    <property type="component" value="Chromosome"/>
</dbReference>
<evidence type="ECO:0000313" key="3">
    <source>
        <dbReference type="Proteomes" id="UP000501090"/>
    </source>
</evidence>
<feature type="domain" description="Antitoxin VbhA" evidence="1">
    <location>
        <begin position="17"/>
        <end position="58"/>
    </location>
</feature>
<dbReference type="AlphaFoldDB" id="A0A6M9PW18"/>
<dbReference type="EMBL" id="CP028940">
    <property type="protein sequence ID" value="QKM60163.1"/>
    <property type="molecule type" value="Genomic_DNA"/>
</dbReference>
<dbReference type="KEGG" id="pard:DN92_03400"/>
<protein>
    <recommendedName>
        <fullName evidence="1">Antitoxin VbhA domain-containing protein</fullName>
    </recommendedName>
</protein>
<dbReference type="Gene3D" id="1.10.8.1050">
    <property type="entry name" value="Antitoxin VbhA-like"/>
    <property type="match status" value="1"/>
</dbReference>